<gene>
    <name evidence="2" type="ORF">BVG16_25675</name>
</gene>
<comment type="caution">
    <text evidence="2">The sequence shown here is derived from an EMBL/GenBank/DDBJ whole genome shotgun (WGS) entry which is preliminary data.</text>
</comment>
<dbReference type="EMBL" id="MSZX01000012">
    <property type="protein sequence ID" value="OPA74139.1"/>
    <property type="molecule type" value="Genomic_DNA"/>
</dbReference>
<organism evidence="2 3">
    <name type="scientific">Paenibacillus selenitireducens</name>
    <dbReference type="NCBI Taxonomy" id="1324314"/>
    <lineage>
        <taxon>Bacteria</taxon>
        <taxon>Bacillati</taxon>
        <taxon>Bacillota</taxon>
        <taxon>Bacilli</taxon>
        <taxon>Bacillales</taxon>
        <taxon>Paenibacillaceae</taxon>
        <taxon>Paenibacillus</taxon>
    </lineage>
</organism>
<dbReference type="Proteomes" id="UP000190188">
    <property type="component" value="Unassembled WGS sequence"/>
</dbReference>
<feature type="domain" description="Copper amine oxidase-like N-terminal" evidence="1">
    <location>
        <begin position="30"/>
        <end position="135"/>
    </location>
</feature>
<dbReference type="OrthoDB" id="2005648at2"/>
<dbReference type="Pfam" id="PF07833">
    <property type="entry name" value="Cu_amine_oxidN1"/>
    <property type="match status" value="1"/>
</dbReference>
<dbReference type="SUPFAM" id="SSF55383">
    <property type="entry name" value="Copper amine oxidase, domain N"/>
    <property type="match status" value="1"/>
</dbReference>
<evidence type="ECO:0000259" key="1">
    <source>
        <dbReference type="Pfam" id="PF07833"/>
    </source>
</evidence>
<keyword evidence="3" id="KW-1185">Reference proteome</keyword>
<dbReference type="RefSeq" id="WP_158081793.1">
    <property type="nucleotide sequence ID" value="NZ_MSZX01000012.1"/>
</dbReference>
<dbReference type="STRING" id="1324314.BVG16_25675"/>
<protein>
    <recommendedName>
        <fullName evidence="1">Copper amine oxidase-like N-terminal domain-containing protein</fullName>
    </recommendedName>
</protein>
<accession>A0A1T2X2Q9</accession>
<dbReference type="InterPro" id="IPR012854">
    <property type="entry name" value="Cu_amine_oxidase-like_N"/>
</dbReference>
<dbReference type="AlphaFoldDB" id="A0A1T2X2Q9"/>
<evidence type="ECO:0000313" key="2">
    <source>
        <dbReference type="EMBL" id="OPA74139.1"/>
    </source>
</evidence>
<proteinExistence type="predicted"/>
<dbReference type="InterPro" id="IPR036582">
    <property type="entry name" value="Mao_N_sf"/>
</dbReference>
<name>A0A1T2X2Q9_9BACL</name>
<sequence length="298" mass="34049">MRRTFVLFILVSSLLLMMGMSKPSTPKMNINGQIVTDLKPLIINNTTMVPIRVLDYLGKYQIKWETKSKKVTISNEQTSILLKIGSKNAQKNGDELQLMQAPKTYNNLTYVPLRFIGEAFGYSVDWNVQNNAVIIVNTDPNITKEYKSVDLATSRKGAIQLPQITLFDPSFLPEGKNSSYIFPENDSSQFFYVKSNYIYFYEIKESYALLKWQAKINLEQKTTSNDTLSKYFGFAFTSQVGEMPKLNQRLTFFNDEISVYDRGKYGIIDKNGKTVVTHEVNAKSLDDILVTIPEEITE</sequence>
<dbReference type="Gene3D" id="3.30.457.10">
    <property type="entry name" value="Copper amine oxidase-like, N-terminal domain"/>
    <property type="match status" value="1"/>
</dbReference>
<reference evidence="2 3" key="1">
    <citation type="submission" date="2017-01" db="EMBL/GenBank/DDBJ databases">
        <title>Genome analysis of Paenibacillus selenitrireducens ES3-24.</title>
        <authorList>
            <person name="Xu D."/>
            <person name="Yao R."/>
            <person name="Zheng S."/>
        </authorList>
    </citation>
    <scope>NUCLEOTIDE SEQUENCE [LARGE SCALE GENOMIC DNA]</scope>
    <source>
        <strain evidence="2 3">ES3-24</strain>
    </source>
</reference>
<evidence type="ECO:0000313" key="3">
    <source>
        <dbReference type="Proteomes" id="UP000190188"/>
    </source>
</evidence>